<protein>
    <submittedName>
        <fullName evidence="1">Uncharacterized protein</fullName>
    </submittedName>
</protein>
<name>U9TUN4_RHIID</name>
<organism evidence="1">
    <name type="scientific">Rhizophagus irregularis (strain DAOM 181602 / DAOM 197198 / MUCL 43194)</name>
    <name type="common">Arbuscular mycorrhizal fungus</name>
    <name type="synonym">Glomus intraradices</name>
    <dbReference type="NCBI Taxonomy" id="747089"/>
    <lineage>
        <taxon>Eukaryota</taxon>
        <taxon>Fungi</taxon>
        <taxon>Fungi incertae sedis</taxon>
        <taxon>Mucoromycota</taxon>
        <taxon>Glomeromycotina</taxon>
        <taxon>Glomeromycetes</taxon>
        <taxon>Glomerales</taxon>
        <taxon>Glomeraceae</taxon>
        <taxon>Rhizophagus</taxon>
    </lineage>
</organism>
<dbReference type="EMBL" id="KI286349">
    <property type="protein sequence ID" value="ESA11122.1"/>
    <property type="molecule type" value="Genomic_DNA"/>
</dbReference>
<dbReference type="HOGENOM" id="CLU_1595408_0_0_1"/>
<reference evidence="1" key="1">
    <citation type="submission" date="2013-07" db="EMBL/GenBank/DDBJ databases">
        <title>The genome of an arbuscular mycorrhizal fungus provides insights into the evolution of the oldest plant symbiosis.</title>
        <authorList>
            <consortium name="DOE Joint Genome Institute"/>
            <person name="Tisserant E."/>
            <person name="Malbreil M."/>
            <person name="Kuo A."/>
            <person name="Kohler A."/>
            <person name="Symeonidi A."/>
            <person name="Balestrini R."/>
            <person name="Charron P."/>
            <person name="Duensing N."/>
            <person name="Frei-dit-Frey N."/>
            <person name="Gianinazzi-Pearson V."/>
            <person name="Gilbert B."/>
            <person name="Handa Y."/>
            <person name="Hijri M."/>
            <person name="Kaul R."/>
            <person name="Kawaguchi M."/>
            <person name="Krajinski F."/>
            <person name="Lammers P."/>
            <person name="Lapierre D."/>
            <person name="Masclaux F.G."/>
            <person name="Murat C."/>
            <person name="Morin E."/>
            <person name="Ndikumana S."/>
            <person name="Pagni M."/>
            <person name="Petitpierre D."/>
            <person name="Requena N."/>
            <person name="Rosikiewicz P."/>
            <person name="Riley R."/>
            <person name="Saito K."/>
            <person name="San Clemente H."/>
            <person name="Shapiro H."/>
            <person name="van Tuinen D."/>
            <person name="Becard G."/>
            <person name="Bonfante P."/>
            <person name="Paszkowski U."/>
            <person name="Shachar-Hill Y."/>
            <person name="Young J.P."/>
            <person name="Sanders I.R."/>
            <person name="Henrissat B."/>
            <person name="Rensing S.A."/>
            <person name="Grigoriev I.V."/>
            <person name="Corradi N."/>
            <person name="Roux C."/>
            <person name="Martin F."/>
        </authorList>
    </citation>
    <scope>NUCLEOTIDE SEQUENCE</scope>
    <source>
        <strain evidence="1">DAOM 197198</strain>
    </source>
</reference>
<dbReference type="VEuPathDB" id="FungiDB:RhiirFUN_018240"/>
<gene>
    <name evidence="1" type="ORF">GLOINDRAFT_96994</name>
</gene>
<proteinExistence type="predicted"/>
<evidence type="ECO:0000313" key="1">
    <source>
        <dbReference type="EMBL" id="ESA11122.1"/>
    </source>
</evidence>
<accession>U9TUN4</accession>
<sequence>MEKWNPKRIVKPLISEKTRVEKLADKMRMTPTTLPIAMQNENNARLILKAVKAMNIDDPAIFVQWNPNGFNDTATPNVRNGVAGQTLQALVTYITGSGGVDFNGQNSLFIFRNNMTISQCQGGFPQWYENLVGLIIRQLFRTFVVRFAVLTSYQLMVRSIMSCLNFH</sequence>
<dbReference type="AlphaFoldDB" id="U9TUN4"/>